<feature type="domain" description="Glycosyltransferase 2-like" evidence="3">
    <location>
        <begin position="7"/>
        <end position="133"/>
    </location>
</feature>
<dbReference type="InterPro" id="IPR029044">
    <property type="entry name" value="Nucleotide-diphossugar_trans"/>
</dbReference>
<comment type="caution">
    <text evidence="4">The sequence shown here is derived from an EMBL/GenBank/DDBJ whole genome shotgun (WGS) entry which is preliminary data.</text>
</comment>
<sequence>MNNPLISIILPTYNVYSYLAQCLDSIVAQTYKNIEVIIVIDGANDGSYELAKEYCQRDRRFSVYWQENAGSGPARNNGLIHANGQFVIFIDPDDWVKEDFVETMVHLIEKDDYDLVTTKETAVYFNDKGKQTSIVEYHSENKVIKGQEDVRKSYVELLSKGLIAAPHCKIYKNSIIKQNNIRFPDLRRSQDVVFNYRYYNYISNVLVCDYSGYMYRVLRKDRALRLPKDYYLTIKVLYADICKLHQSWNIAFDKLTVCNDFYVSIQAHLESNIIRGQSIKNIVEDETIYDIIKSSRPTKIHFALTRWLILRRHYLCASWLISALYHIKAIIH</sequence>
<dbReference type="RefSeq" id="WP_205110800.1">
    <property type="nucleotide sequence ID" value="NZ_JACJJL010000021.1"/>
</dbReference>
<dbReference type="GO" id="GO:0016758">
    <property type="term" value="F:hexosyltransferase activity"/>
    <property type="evidence" value="ECO:0007669"/>
    <property type="project" value="UniProtKB-ARBA"/>
</dbReference>
<keyword evidence="5" id="KW-1185">Reference proteome</keyword>
<keyword evidence="1" id="KW-0328">Glycosyltransferase</keyword>
<dbReference type="InterPro" id="IPR001173">
    <property type="entry name" value="Glyco_trans_2-like"/>
</dbReference>
<protein>
    <submittedName>
        <fullName evidence="4">Glycosyltransferase</fullName>
    </submittedName>
</protein>
<accession>A0A938WP25</accession>
<proteinExistence type="predicted"/>
<name>A0A938WP25_9BACT</name>
<evidence type="ECO:0000256" key="2">
    <source>
        <dbReference type="ARBA" id="ARBA00022679"/>
    </source>
</evidence>
<evidence type="ECO:0000259" key="3">
    <source>
        <dbReference type="Pfam" id="PF00535"/>
    </source>
</evidence>
<dbReference type="SUPFAM" id="SSF53448">
    <property type="entry name" value="Nucleotide-diphospho-sugar transferases"/>
    <property type="match status" value="1"/>
</dbReference>
<reference evidence="4 5" key="1">
    <citation type="journal article" date="2021" name="Sci. Rep.">
        <title>The distribution of antibiotic resistance genes in chicken gut microbiota commensals.</title>
        <authorList>
            <person name="Juricova H."/>
            <person name="Matiasovicova J."/>
            <person name="Kubasova T."/>
            <person name="Cejkova D."/>
            <person name="Rychlik I."/>
        </authorList>
    </citation>
    <scope>NUCLEOTIDE SEQUENCE [LARGE SCALE GENOMIC DNA]</scope>
    <source>
        <strain evidence="4 5">An819</strain>
    </source>
</reference>
<dbReference type="CDD" id="cd00761">
    <property type="entry name" value="Glyco_tranf_GTA_type"/>
    <property type="match status" value="1"/>
</dbReference>
<keyword evidence="2" id="KW-0808">Transferase</keyword>
<dbReference type="Gene3D" id="3.90.550.10">
    <property type="entry name" value="Spore Coat Polysaccharide Biosynthesis Protein SpsA, Chain A"/>
    <property type="match status" value="1"/>
</dbReference>
<dbReference type="PANTHER" id="PTHR22916">
    <property type="entry name" value="GLYCOSYLTRANSFERASE"/>
    <property type="match status" value="1"/>
</dbReference>
<dbReference type="AlphaFoldDB" id="A0A938WP25"/>
<dbReference type="Proteomes" id="UP000764045">
    <property type="component" value="Unassembled WGS sequence"/>
</dbReference>
<dbReference type="PANTHER" id="PTHR22916:SF51">
    <property type="entry name" value="GLYCOSYLTRANSFERASE EPSH-RELATED"/>
    <property type="match status" value="1"/>
</dbReference>
<organism evidence="4 5">
    <name type="scientific">Marseilla massiliensis</name>
    <dbReference type="NCBI Taxonomy" id="1841864"/>
    <lineage>
        <taxon>Bacteria</taxon>
        <taxon>Pseudomonadati</taxon>
        <taxon>Bacteroidota</taxon>
        <taxon>Bacteroidia</taxon>
        <taxon>Bacteroidales</taxon>
        <taxon>Prevotellaceae</taxon>
        <taxon>Marseilla</taxon>
    </lineage>
</organism>
<dbReference type="Pfam" id="PF00535">
    <property type="entry name" value="Glycos_transf_2"/>
    <property type="match status" value="1"/>
</dbReference>
<dbReference type="EMBL" id="JACJJL010000021">
    <property type="protein sequence ID" value="MBM6662413.1"/>
    <property type="molecule type" value="Genomic_DNA"/>
</dbReference>
<evidence type="ECO:0000256" key="1">
    <source>
        <dbReference type="ARBA" id="ARBA00022676"/>
    </source>
</evidence>
<evidence type="ECO:0000313" key="4">
    <source>
        <dbReference type="EMBL" id="MBM6662413.1"/>
    </source>
</evidence>
<gene>
    <name evidence="4" type="ORF">H6B30_11735</name>
</gene>
<evidence type="ECO:0000313" key="5">
    <source>
        <dbReference type="Proteomes" id="UP000764045"/>
    </source>
</evidence>